<sequence length="171" mass="20029">NGQTKVDYTIGLRSGDIGDYSQPSERLYTQVFNQTGLQTLVYTRYIPGYYNSIANNNDQTSNLPFYYRIRQLSGLAWWIILIIVIGILTLWLILSLIIYLCCRKRLCLYLNQSKNSFDPETFNSTIQAIDMSNQEENSHFQSSVTIKQESMVRPELRVRRLSQEDWPYFNT</sequence>
<organism evidence="2 3">
    <name type="scientific">Rotaria socialis</name>
    <dbReference type="NCBI Taxonomy" id="392032"/>
    <lineage>
        <taxon>Eukaryota</taxon>
        <taxon>Metazoa</taxon>
        <taxon>Spiralia</taxon>
        <taxon>Gnathifera</taxon>
        <taxon>Rotifera</taxon>
        <taxon>Eurotatoria</taxon>
        <taxon>Bdelloidea</taxon>
        <taxon>Philodinida</taxon>
        <taxon>Philodinidae</taxon>
        <taxon>Rotaria</taxon>
    </lineage>
</organism>
<evidence type="ECO:0000313" key="3">
    <source>
        <dbReference type="Proteomes" id="UP000663848"/>
    </source>
</evidence>
<feature type="transmembrane region" description="Helical" evidence="1">
    <location>
        <begin position="75"/>
        <end position="102"/>
    </location>
</feature>
<protein>
    <submittedName>
        <fullName evidence="2">Uncharacterized protein</fullName>
    </submittedName>
</protein>
<dbReference type="AlphaFoldDB" id="A0A821F343"/>
<reference evidence="2" key="1">
    <citation type="submission" date="2021-02" db="EMBL/GenBank/DDBJ databases">
        <authorList>
            <person name="Nowell W R."/>
        </authorList>
    </citation>
    <scope>NUCLEOTIDE SEQUENCE</scope>
</reference>
<proteinExistence type="predicted"/>
<keyword evidence="1" id="KW-0812">Transmembrane</keyword>
<keyword evidence="1" id="KW-1133">Transmembrane helix</keyword>
<name>A0A821F343_9BILA</name>
<dbReference type="EMBL" id="CAJOBR010001902">
    <property type="protein sequence ID" value="CAF4643720.1"/>
    <property type="molecule type" value="Genomic_DNA"/>
</dbReference>
<evidence type="ECO:0000313" key="2">
    <source>
        <dbReference type="EMBL" id="CAF4643720.1"/>
    </source>
</evidence>
<feature type="non-terminal residue" evidence="2">
    <location>
        <position position="1"/>
    </location>
</feature>
<accession>A0A821F343</accession>
<gene>
    <name evidence="2" type="ORF">QYT958_LOCUS14315</name>
</gene>
<evidence type="ECO:0000256" key="1">
    <source>
        <dbReference type="SAM" id="Phobius"/>
    </source>
</evidence>
<dbReference type="Proteomes" id="UP000663848">
    <property type="component" value="Unassembled WGS sequence"/>
</dbReference>
<comment type="caution">
    <text evidence="2">The sequence shown here is derived from an EMBL/GenBank/DDBJ whole genome shotgun (WGS) entry which is preliminary data.</text>
</comment>
<keyword evidence="1" id="KW-0472">Membrane</keyword>